<organism evidence="2">
    <name type="scientific">Stegastes partitus</name>
    <name type="common">bicolor damselfish</name>
    <dbReference type="NCBI Taxonomy" id="144197"/>
    <lineage>
        <taxon>Eukaryota</taxon>
        <taxon>Metazoa</taxon>
        <taxon>Chordata</taxon>
        <taxon>Craniata</taxon>
        <taxon>Vertebrata</taxon>
        <taxon>Euteleostomi</taxon>
        <taxon>Actinopterygii</taxon>
        <taxon>Neopterygii</taxon>
        <taxon>Teleostei</taxon>
        <taxon>Neoteleostei</taxon>
        <taxon>Acanthomorphata</taxon>
        <taxon>Ovalentaria</taxon>
        <taxon>Pomacentridae</taxon>
        <taxon>Stegastes</taxon>
    </lineage>
</organism>
<proteinExistence type="predicted"/>
<evidence type="ECO:0000256" key="1">
    <source>
        <dbReference type="SAM" id="Phobius"/>
    </source>
</evidence>
<name>A0A3B4ZXM2_9TELE</name>
<evidence type="ECO:0000313" key="2">
    <source>
        <dbReference type="Ensembl" id="ENSSPAP00000010834.1"/>
    </source>
</evidence>
<keyword evidence="1" id="KW-0812">Transmembrane</keyword>
<sequence>LKTINTLMLTLFVLAECTYLLSATTMQKKHRMSRRRKMWAGREGLPLNPSGQSLLLWLRPLQQFLRHWLRNPRCQPGSSKTLGCVRNHPLTPYSLLTT</sequence>
<keyword evidence="1" id="KW-0472">Membrane</keyword>
<dbReference type="Ensembl" id="ENSSPAT00000011018.1">
    <property type="protein sequence ID" value="ENSSPAP00000010834.1"/>
    <property type="gene ID" value="ENSSPAG00000008241.1"/>
</dbReference>
<keyword evidence="1" id="KW-1133">Transmembrane helix</keyword>
<protein>
    <submittedName>
        <fullName evidence="2">Uncharacterized protein</fullName>
    </submittedName>
</protein>
<reference evidence="2" key="1">
    <citation type="submission" date="2023-09" db="UniProtKB">
        <authorList>
            <consortium name="Ensembl"/>
        </authorList>
    </citation>
    <scope>IDENTIFICATION</scope>
</reference>
<accession>A0A3B4ZXM2</accession>
<feature type="transmembrane region" description="Helical" evidence="1">
    <location>
        <begin position="6"/>
        <end position="26"/>
    </location>
</feature>
<dbReference type="AlphaFoldDB" id="A0A3B4ZXM2"/>